<dbReference type="Pfam" id="PF08448">
    <property type="entry name" value="PAS_4"/>
    <property type="match status" value="1"/>
</dbReference>
<keyword evidence="9" id="KW-0808">Transferase</keyword>
<dbReference type="CDD" id="cd00130">
    <property type="entry name" value="PAS"/>
    <property type="match status" value="3"/>
</dbReference>
<evidence type="ECO:0000313" key="19">
    <source>
        <dbReference type="EMBL" id="SIT83409.1"/>
    </source>
</evidence>
<keyword evidence="8" id="KW-0597">Phosphoprotein</keyword>
<dbReference type="SMART" id="SM00387">
    <property type="entry name" value="HATPase_c"/>
    <property type="match status" value="1"/>
</dbReference>
<feature type="domain" description="PAC" evidence="18">
    <location>
        <begin position="877"/>
        <end position="929"/>
    </location>
</feature>
<dbReference type="Pfam" id="PF13188">
    <property type="entry name" value="PAS_8"/>
    <property type="match status" value="1"/>
</dbReference>
<protein>
    <recommendedName>
        <fullName evidence="5">Oxygen sensor histidine kinase NreB</fullName>
        <ecNumber evidence="4">2.7.13.3</ecNumber>
    </recommendedName>
    <alternativeName>
        <fullName evidence="15">Nitrogen regulation protein B</fullName>
    </alternativeName>
</protein>
<dbReference type="Gene3D" id="2.10.70.100">
    <property type="match status" value="1"/>
</dbReference>
<dbReference type="InterPro" id="IPR013656">
    <property type="entry name" value="PAS_4"/>
</dbReference>
<keyword evidence="13" id="KW-0411">Iron-sulfur</keyword>
<dbReference type="InterPro" id="IPR000700">
    <property type="entry name" value="PAS-assoc_C"/>
</dbReference>
<dbReference type="SUPFAM" id="SSF55785">
    <property type="entry name" value="PYP-like sensor domain (PAS domain)"/>
    <property type="match status" value="7"/>
</dbReference>
<dbReference type="GO" id="GO:0016020">
    <property type="term" value="C:membrane"/>
    <property type="evidence" value="ECO:0007669"/>
    <property type="project" value="InterPro"/>
</dbReference>
<feature type="domain" description="PAC" evidence="18">
    <location>
        <begin position="215"/>
        <end position="271"/>
    </location>
</feature>
<gene>
    <name evidence="19" type="ORF">SAMN05444128_1260</name>
</gene>
<comment type="catalytic activity">
    <reaction evidence="1">
        <text>ATP + protein L-histidine = ADP + protein N-phospho-L-histidine.</text>
        <dbReference type="EC" id="2.7.13.3"/>
    </reaction>
</comment>
<dbReference type="RefSeq" id="WP_076666695.1">
    <property type="nucleotide sequence ID" value="NZ_FTPP01000001.1"/>
</dbReference>
<dbReference type="SUPFAM" id="SSF55874">
    <property type="entry name" value="ATPase domain of HSP90 chaperone/DNA topoisomerase II/histidine kinase"/>
    <property type="match status" value="1"/>
</dbReference>
<dbReference type="InterPro" id="IPR011712">
    <property type="entry name" value="Sig_transdc_His_kin_sub3_dim/P"/>
</dbReference>
<keyword evidence="7" id="KW-0963">Cytoplasm</keyword>
<keyword evidence="11" id="KW-0418">Kinase</keyword>
<dbReference type="SMART" id="SM00086">
    <property type="entry name" value="PAC"/>
    <property type="match status" value="3"/>
</dbReference>
<evidence type="ECO:0000259" key="17">
    <source>
        <dbReference type="PROSITE" id="PS50109"/>
    </source>
</evidence>
<sequence>MTSTTTLHQAVLQAFEQVPDLYLILSPELQILTASDAYLQATGTVREAIVGRGFSEVLDGKAMEVGAIVSLTSSLQQALQTGQTQHLELQQCEKADNSIPNAPVHKYWKVLNSPVTDEQGEVAYIIHRLQQVTEQAYTQRSIVPATTRRSTKKTEIPGCYELDLTTQKIKFSDELSRLFGEERQSFGPSMDFVNRRTHPDDLHVIKAVIERAVDHNTPYQYTRRIQLPDGSLRTLEILGHVVCNDAGQAVKLIGLVHDATDRTKAEQELKQNEELLKTTIDSSLDMIQVFEAVRDENGKIVDFKWILNNHTSEEIYGDVVGKSLLTHNPGVLREGIFDTFRQVVETGIPDQSERHYTYEQFDGWFHQSTVKLHDGVATTTHDITQRKKAEQALQQSKSLLQGILDAPNVGMAVYKAVRDGQGNILDFVHEFINRRTLEALGGHDMTGQLLSDHGEAGSLQIAEFSSVLETGQANSYVIQRELLGLNRWILISNARLDAERLVHVWDDITEQKENEQEVLRLKDEVAQQATDKYHNLFNSMDEGYCIIQLLYDASGTAVDFQYLEVNQAFERNTGLRAVAGKTIRELAPDIEPKWIEIYDQVAKSGIPLRFEEASEALQHIFSLYAFRIGEPEERTVAVIFSDITERKKSQEALRQSEEQFRLFVTASSDMIYKISADWSQLHMLTGRNFLPEPEEPTNYWFDGYIPSEGRAFVTAKVREAIRTKSIFELEHQVYKADGTVGWIASRAIPVLDEQGNIKEWFGTASDITLRKQAEQQLQELNESLEQLVAERTHELNESKLFAEQITEATPDFIMIFNLLSNKVEFVNQNPYSGNQERYQETLQIDYEQLMSRSHPEDRQKLQEFIDRFRTTPDHEAYTLEYRVSDDEKAIWYRSRGKVFRRDDSGKPTHFISVVQDINELKMLEEENLQMRLDQQRTNLLTILDAQEEERRRISEGLHNGVGQILYTAKLHLSHYLSQQPKKDSQANPIRQVEQILDEAIRQTRGLSHQLAPALLEQFGLETAFKEIGNLLSNSSLQMQCLVYNLPKHLDKHLQLVVYRVAQEMANNIIRHAQATEASLLLRAQRQYLILIAEDNGRGFNPAVSLKKGIGLSSIKNRVELLNGTFSLNTAPGLGTQVKITLPL</sequence>
<dbReference type="InterPro" id="IPR001610">
    <property type="entry name" value="PAC"/>
</dbReference>
<evidence type="ECO:0000256" key="12">
    <source>
        <dbReference type="ARBA" id="ARBA00023004"/>
    </source>
</evidence>
<dbReference type="Pfam" id="PF08447">
    <property type="entry name" value="PAS_3"/>
    <property type="match status" value="3"/>
</dbReference>
<dbReference type="PROSITE" id="PS50109">
    <property type="entry name" value="HIS_KIN"/>
    <property type="match status" value="1"/>
</dbReference>
<dbReference type="PANTHER" id="PTHR43304">
    <property type="entry name" value="PHYTOCHROME-LIKE PROTEIN CPH1"/>
    <property type="match status" value="1"/>
</dbReference>
<comment type="cofactor">
    <cofactor evidence="2">
        <name>[4Fe-4S] cluster</name>
        <dbReference type="ChEBI" id="CHEBI:49883"/>
    </cofactor>
</comment>
<evidence type="ECO:0000256" key="6">
    <source>
        <dbReference type="ARBA" id="ARBA00022485"/>
    </source>
</evidence>
<dbReference type="GO" id="GO:0005737">
    <property type="term" value="C:cytoplasm"/>
    <property type="evidence" value="ECO:0007669"/>
    <property type="project" value="UniProtKB-SubCell"/>
</dbReference>
<evidence type="ECO:0000256" key="2">
    <source>
        <dbReference type="ARBA" id="ARBA00001966"/>
    </source>
</evidence>
<evidence type="ECO:0000256" key="11">
    <source>
        <dbReference type="ARBA" id="ARBA00022777"/>
    </source>
</evidence>
<dbReference type="Gene3D" id="1.20.5.1930">
    <property type="match status" value="1"/>
</dbReference>
<dbReference type="InterPro" id="IPR035965">
    <property type="entry name" value="PAS-like_dom_sf"/>
</dbReference>
<feature type="domain" description="Histidine kinase" evidence="17">
    <location>
        <begin position="1057"/>
        <end position="1143"/>
    </location>
</feature>
<dbReference type="STRING" id="1317125.SAMN05444128_1260"/>
<feature type="coiled-coil region" evidence="16">
    <location>
        <begin position="770"/>
        <end position="797"/>
    </location>
</feature>
<keyword evidence="20" id="KW-1185">Reference proteome</keyword>
<keyword evidence="10" id="KW-0479">Metal-binding</keyword>
<organism evidence="19 20">
    <name type="scientific">Pontibacter indicus</name>
    <dbReference type="NCBI Taxonomy" id="1317125"/>
    <lineage>
        <taxon>Bacteria</taxon>
        <taxon>Pseudomonadati</taxon>
        <taxon>Bacteroidota</taxon>
        <taxon>Cytophagia</taxon>
        <taxon>Cytophagales</taxon>
        <taxon>Hymenobacteraceae</taxon>
        <taxon>Pontibacter</taxon>
    </lineage>
</organism>
<dbReference type="InterPro" id="IPR003594">
    <property type="entry name" value="HATPase_dom"/>
</dbReference>
<dbReference type="EC" id="2.7.13.3" evidence="4"/>
<dbReference type="GO" id="GO:0051539">
    <property type="term" value="F:4 iron, 4 sulfur cluster binding"/>
    <property type="evidence" value="ECO:0007669"/>
    <property type="project" value="UniProtKB-KW"/>
</dbReference>
<evidence type="ECO:0000256" key="4">
    <source>
        <dbReference type="ARBA" id="ARBA00012438"/>
    </source>
</evidence>
<dbReference type="PANTHER" id="PTHR43304:SF1">
    <property type="entry name" value="PAC DOMAIN-CONTAINING PROTEIN"/>
    <property type="match status" value="1"/>
</dbReference>
<dbReference type="Pfam" id="PF07730">
    <property type="entry name" value="HisKA_3"/>
    <property type="match status" value="1"/>
</dbReference>
<evidence type="ECO:0000256" key="9">
    <source>
        <dbReference type="ARBA" id="ARBA00022679"/>
    </source>
</evidence>
<dbReference type="GO" id="GO:0000155">
    <property type="term" value="F:phosphorelay sensor kinase activity"/>
    <property type="evidence" value="ECO:0007669"/>
    <property type="project" value="InterPro"/>
</dbReference>
<evidence type="ECO:0000256" key="14">
    <source>
        <dbReference type="ARBA" id="ARBA00024827"/>
    </source>
</evidence>
<evidence type="ECO:0000256" key="5">
    <source>
        <dbReference type="ARBA" id="ARBA00017322"/>
    </source>
</evidence>
<evidence type="ECO:0000256" key="15">
    <source>
        <dbReference type="ARBA" id="ARBA00030800"/>
    </source>
</evidence>
<evidence type="ECO:0000256" key="3">
    <source>
        <dbReference type="ARBA" id="ARBA00004496"/>
    </source>
</evidence>
<dbReference type="InterPro" id="IPR005467">
    <property type="entry name" value="His_kinase_dom"/>
</dbReference>
<reference evidence="20" key="1">
    <citation type="submission" date="2017-01" db="EMBL/GenBank/DDBJ databases">
        <authorList>
            <person name="Varghese N."/>
            <person name="Submissions S."/>
        </authorList>
    </citation>
    <scope>NUCLEOTIDE SEQUENCE [LARGE SCALE GENOMIC DNA]</scope>
    <source>
        <strain evidence="20">LP100</strain>
    </source>
</reference>
<accession>A0A1R3WZ57</accession>
<dbReference type="GO" id="GO:0046872">
    <property type="term" value="F:metal ion binding"/>
    <property type="evidence" value="ECO:0007669"/>
    <property type="project" value="UniProtKB-KW"/>
</dbReference>
<feature type="domain" description="PAC" evidence="18">
    <location>
        <begin position="727"/>
        <end position="779"/>
    </location>
</feature>
<dbReference type="OrthoDB" id="5401121at2"/>
<dbReference type="Gene3D" id="3.30.565.10">
    <property type="entry name" value="Histidine kinase-like ATPase, C-terminal domain"/>
    <property type="match status" value="1"/>
</dbReference>
<dbReference type="CDD" id="cd16917">
    <property type="entry name" value="HATPase_UhpB-NarQ-NarX-like"/>
    <property type="match status" value="1"/>
</dbReference>
<dbReference type="Proteomes" id="UP000187181">
    <property type="component" value="Unassembled WGS sequence"/>
</dbReference>
<comment type="function">
    <text evidence="14">Member of the two-component regulatory system NreB/NreC involved in the control of dissimilatory nitrate/nitrite reduction in response to oxygen. NreB functions as a direct oxygen sensor histidine kinase which is autophosphorylated, in the absence of oxygen, probably at the conserved histidine residue, and transfers its phosphate group probably to a conserved aspartate residue of NreC. NreB/NreC activates the expression of the nitrate (narGHJI) and nitrite (nir) reductase operons, as well as the putative nitrate transporter gene narT.</text>
</comment>
<evidence type="ECO:0000256" key="10">
    <source>
        <dbReference type="ARBA" id="ARBA00022723"/>
    </source>
</evidence>
<keyword evidence="12" id="KW-0408">Iron</keyword>
<dbReference type="InterPro" id="IPR013655">
    <property type="entry name" value="PAS_fold_3"/>
</dbReference>
<dbReference type="PROSITE" id="PS50113">
    <property type="entry name" value="PAC"/>
    <property type="match status" value="3"/>
</dbReference>
<name>A0A1R3WZ57_9BACT</name>
<keyword evidence="16" id="KW-0175">Coiled coil</keyword>
<evidence type="ECO:0000256" key="16">
    <source>
        <dbReference type="SAM" id="Coils"/>
    </source>
</evidence>
<evidence type="ECO:0000256" key="8">
    <source>
        <dbReference type="ARBA" id="ARBA00022553"/>
    </source>
</evidence>
<dbReference type="Gene3D" id="3.30.450.20">
    <property type="entry name" value="PAS domain"/>
    <property type="match status" value="7"/>
</dbReference>
<evidence type="ECO:0000256" key="13">
    <source>
        <dbReference type="ARBA" id="ARBA00023014"/>
    </source>
</evidence>
<evidence type="ECO:0000313" key="20">
    <source>
        <dbReference type="Proteomes" id="UP000187181"/>
    </source>
</evidence>
<comment type="subcellular location">
    <subcellularLocation>
        <location evidence="3">Cytoplasm</location>
    </subcellularLocation>
</comment>
<dbReference type="AlphaFoldDB" id="A0A1R3WZ57"/>
<evidence type="ECO:0000256" key="7">
    <source>
        <dbReference type="ARBA" id="ARBA00022490"/>
    </source>
</evidence>
<dbReference type="InterPro" id="IPR004358">
    <property type="entry name" value="Sig_transdc_His_kin-like_C"/>
</dbReference>
<dbReference type="InterPro" id="IPR036890">
    <property type="entry name" value="HATPase_C_sf"/>
</dbReference>
<dbReference type="Pfam" id="PF02518">
    <property type="entry name" value="HATPase_c"/>
    <property type="match status" value="1"/>
</dbReference>
<keyword evidence="6" id="KW-0004">4Fe-4S</keyword>
<evidence type="ECO:0000259" key="18">
    <source>
        <dbReference type="PROSITE" id="PS50113"/>
    </source>
</evidence>
<dbReference type="GO" id="GO:0046983">
    <property type="term" value="F:protein dimerization activity"/>
    <property type="evidence" value="ECO:0007669"/>
    <property type="project" value="InterPro"/>
</dbReference>
<proteinExistence type="predicted"/>
<dbReference type="InterPro" id="IPR000014">
    <property type="entry name" value="PAS"/>
</dbReference>
<dbReference type="NCBIfam" id="TIGR00229">
    <property type="entry name" value="sensory_box"/>
    <property type="match status" value="3"/>
</dbReference>
<dbReference type="SMART" id="SM00091">
    <property type="entry name" value="PAS"/>
    <property type="match status" value="3"/>
</dbReference>
<dbReference type="InterPro" id="IPR052162">
    <property type="entry name" value="Sensor_kinase/Photoreceptor"/>
</dbReference>
<evidence type="ECO:0000256" key="1">
    <source>
        <dbReference type="ARBA" id="ARBA00000085"/>
    </source>
</evidence>
<dbReference type="EMBL" id="FTPP01000001">
    <property type="protein sequence ID" value="SIT83409.1"/>
    <property type="molecule type" value="Genomic_DNA"/>
</dbReference>
<dbReference type="PRINTS" id="PR00344">
    <property type="entry name" value="BCTRLSENSOR"/>
</dbReference>